<comment type="caution">
    <text evidence="4">The sequence shown here is derived from an EMBL/GenBank/DDBJ whole genome shotgun (WGS) entry which is preliminary data.</text>
</comment>
<dbReference type="InterPro" id="IPR036779">
    <property type="entry name" value="LysM_dom_sf"/>
</dbReference>
<feature type="signal peptide" evidence="2">
    <location>
        <begin position="1"/>
        <end position="36"/>
    </location>
</feature>
<evidence type="ECO:0000313" key="5">
    <source>
        <dbReference type="Proteomes" id="UP001215461"/>
    </source>
</evidence>
<dbReference type="RefSeq" id="WP_277362612.1">
    <property type="nucleotide sequence ID" value="NZ_JAANXN010000021.1"/>
</dbReference>
<feature type="domain" description="LysM" evidence="3">
    <location>
        <begin position="83"/>
        <end position="127"/>
    </location>
</feature>
<dbReference type="SUPFAM" id="SSF54106">
    <property type="entry name" value="LysM domain"/>
    <property type="match status" value="1"/>
</dbReference>
<accession>A0ABD4XL56</accession>
<proteinExistence type="predicted"/>
<reference evidence="4 5" key="1">
    <citation type="submission" date="2020-03" db="EMBL/GenBank/DDBJ databases">
        <title>Comparative genomics of Weissella paramesenteroides.</title>
        <authorList>
            <person name="Kant R."/>
            <person name="Takala T."/>
            <person name="Saris P."/>
        </authorList>
    </citation>
    <scope>NUCLEOTIDE SEQUENCE [LARGE SCALE GENOMIC DNA]</scope>
    <source>
        <strain evidence="4 5">SJ27-4</strain>
    </source>
</reference>
<dbReference type="Proteomes" id="UP001215461">
    <property type="component" value="Unassembled WGS sequence"/>
</dbReference>
<dbReference type="InterPro" id="IPR018392">
    <property type="entry name" value="LysM"/>
</dbReference>
<feature type="chain" id="PRO_5044889023" evidence="2">
    <location>
        <begin position="37"/>
        <end position="223"/>
    </location>
</feature>
<dbReference type="Pfam" id="PF01476">
    <property type="entry name" value="LysM"/>
    <property type="match status" value="1"/>
</dbReference>
<protein>
    <submittedName>
        <fullName evidence="4">LysM peptidoglycan-binding domain-containing protein</fullName>
    </submittedName>
</protein>
<gene>
    <name evidence="4" type="ORF">G9403_10515</name>
</gene>
<feature type="region of interest" description="Disordered" evidence="1">
    <location>
        <begin position="161"/>
        <end position="223"/>
    </location>
</feature>
<feature type="compositionally biased region" description="Low complexity" evidence="1">
    <location>
        <begin position="161"/>
        <end position="171"/>
    </location>
</feature>
<feature type="non-terminal residue" evidence="4">
    <location>
        <position position="223"/>
    </location>
</feature>
<evidence type="ECO:0000256" key="2">
    <source>
        <dbReference type="SAM" id="SignalP"/>
    </source>
</evidence>
<dbReference type="EMBL" id="JAANXN010000021">
    <property type="protein sequence ID" value="MDF8372044.1"/>
    <property type="molecule type" value="Genomic_DNA"/>
</dbReference>
<dbReference type="AlphaFoldDB" id="A0ABD4XL56"/>
<organism evidence="4 5">
    <name type="scientific">Weissella paramesenteroides</name>
    <name type="common">Leuconostoc paramesenteroides</name>
    <dbReference type="NCBI Taxonomy" id="1249"/>
    <lineage>
        <taxon>Bacteria</taxon>
        <taxon>Bacillati</taxon>
        <taxon>Bacillota</taxon>
        <taxon>Bacilli</taxon>
        <taxon>Lactobacillales</taxon>
        <taxon>Lactobacillaceae</taxon>
        <taxon>Weissella</taxon>
    </lineage>
</organism>
<dbReference type="CDD" id="cd00118">
    <property type="entry name" value="LysM"/>
    <property type="match status" value="1"/>
</dbReference>
<evidence type="ECO:0000313" key="4">
    <source>
        <dbReference type="EMBL" id="MDF8372044.1"/>
    </source>
</evidence>
<sequence length="223" mass="22811">MSKTTGRKLFKSGKFMMTAMATASLLATPILTTVNAQNAGSHNNQTIVAVDTNHAPETWVANDADTINTNMDKQGISSLKQLGSYKVVWGDTLSMIAEHFNTTVAAIAKEYNIQNPDLIITGVTISDQQKVLSGIINSTTIQDSTGVLNSPIHNNVVSSSSVINSTNTPVSDASSTGSEVLASNASSASSEAPASNASSASSEAPASNASSASSEAPASNASS</sequence>
<evidence type="ECO:0000256" key="1">
    <source>
        <dbReference type="SAM" id="MobiDB-lite"/>
    </source>
</evidence>
<dbReference type="PROSITE" id="PS51782">
    <property type="entry name" value="LYSM"/>
    <property type="match status" value="1"/>
</dbReference>
<keyword evidence="2" id="KW-0732">Signal</keyword>
<feature type="compositionally biased region" description="Low complexity" evidence="1">
    <location>
        <begin position="182"/>
        <end position="223"/>
    </location>
</feature>
<dbReference type="Gene3D" id="3.10.350.10">
    <property type="entry name" value="LysM domain"/>
    <property type="match status" value="1"/>
</dbReference>
<evidence type="ECO:0000259" key="3">
    <source>
        <dbReference type="PROSITE" id="PS51782"/>
    </source>
</evidence>
<name>A0ABD4XL56_WEIPA</name>